<sequence>MAGNRITVLLGAGASRDAGLPLTEDLARALVESFEQDLGQLHSSQRASQQQVVRALHIVYGAMVAHATEQGDSPLRAVNVERLVSAVRLLRDRRMHEAAPFISAWRGSVEEVDGHPVPFRDSDIRLKVDLHTGLNKRGLAADIAAIARAAVAPGDGSTFARLEDQLLRRIVALLSVPVNVDYLHPLVELAQAQSGGVDITTLNYDRAIELAAAELGTPIDTGLDGWRPGSPVPFEQVDGRINLIKPHGSVDWVRQSGGHTDPIPDHPLVRYRYKSGVTAEVVGSPYTTDTPLIVIGDREKLATDGPTLPLMRAFEEALSRATKLVVIGYSFGDDHINTVVRNWLAADKSHVISILDPGWPRPQPKSIGYDTQLGLREALQFMAGTSPVAGPSRVVVTREGARTGLTTALAAEPLVEPPDAISVILCISEQPFIRITNHGYDLESIRVWAWRVHQRPTGQAIGRLRLDPSSEGGAQLSVDRLGRDEHLVVFVDLTPGAGAGDVRIDAETWARGISVRTLFDDLDITTPAEEPCSSTGA</sequence>
<name>A0A2S0WTA8_9MICO</name>
<evidence type="ECO:0000313" key="1">
    <source>
        <dbReference type="EMBL" id="AWB94474.1"/>
    </source>
</evidence>
<dbReference type="OrthoDB" id="9808492at2"/>
<reference evidence="1 2" key="1">
    <citation type="submission" date="2018-04" db="EMBL/GenBank/DDBJ databases">
        <authorList>
            <person name="Li J."/>
        </authorList>
    </citation>
    <scope>NUCLEOTIDE SEQUENCE [LARGE SCALE GENOMIC DNA]</scope>
    <source>
        <strain evidence="2">30A</strain>
    </source>
</reference>
<proteinExistence type="predicted"/>
<protein>
    <submittedName>
        <fullName evidence="1">Uncharacterized protein</fullName>
    </submittedName>
</protein>
<organism evidence="1 2">
    <name type="scientific">Agromyces badenianii</name>
    <dbReference type="NCBI Taxonomy" id="2080742"/>
    <lineage>
        <taxon>Bacteria</taxon>
        <taxon>Bacillati</taxon>
        <taxon>Actinomycetota</taxon>
        <taxon>Actinomycetes</taxon>
        <taxon>Micrococcales</taxon>
        <taxon>Microbacteriaceae</taxon>
        <taxon>Agromyces</taxon>
    </lineage>
</organism>
<dbReference type="Proteomes" id="UP000244729">
    <property type="component" value="Chromosome"/>
</dbReference>
<dbReference type="KEGG" id="agm:DCE93_01300"/>
<evidence type="ECO:0000313" key="2">
    <source>
        <dbReference type="Proteomes" id="UP000244729"/>
    </source>
</evidence>
<dbReference type="EMBL" id="CP028913">
    <property type="protein sequence ID" value="AWB94474.1"/>
    <property type="molecule type" value="Genomic_DNA"/>
</dbReference>
<gene>
    <name evidence="1" type="ORF">DCE93_01300</name>
</gene>
<dbReference type="AlphaFoldDB" id="A0A2S0WTA8"/>
<accession>A0A2S0WTA8</accession>
<keyword evidence="2" id="KW-1185">Reference proteome</keyword>
<dbReference type="Pfam" id="PF13289">
    <property type="entry name" value="SIR2_2"/>
    <property type="match status" value="1"/>
</dbReference>
<dbReference type="RefSeq" id="WP_108594300.1">
    <property type="nucleotide sequence ID" value="NZ_CP028913.1"/>
</dbReference>